<keyword evidence="3" id="KW-1185">Reference proteome</keyword>
<evidence type="ECO:0000313" key="2">
    <source>
        <dbReference type="EMBL" id="RKP07281.1"/>
    </source>
</evidence>
<sequence length="201" mass="21759">MRLAYLLGAAAAVAPAGLALLSSLVSALSTSSASSLTAPPVGAITLEAYSNDIFQLEPHFTITQPYDAQPAFYVDTTGRISRIEFASTGRSLVLKISLEYLSDWDQPDFLVIEHFSLAGHSIERPTVIEFIYDDEGSAVKAYRITSPRGKAFARVSPCANGSKDLVVTWYDAAAVFTLRNIEPWDGESISFVPARAIARTH</sequence>
<feature type="signal peptide" evidence="1">
    <location>
        <begin position="1"/>
        <end position="27"/>
    </location>
</feature>
<dbReference type="AlphaFoldDB" id="A0A4P9XPC4"/>
<reference evidence="3" key="1">
    <citation type="journal article" date="2018" name="Nat. Microbiol.">
        <title>Leveraging single-cell genomics to expand the fungal tree of life.</title>
        <authorList>
            <person name="Ahrendt S.R."/>
            <person name="Quandt C.A."/>
            <person name="Ciobanu D."/>
            <person name="Clum A."/>
            <person name="Salamov A."/>
            <person name="Andreopoulos B."/>
            <person name="Cheng J.F."/>
            <person name="Woyke T."/>
            <person name="Pelin A."/>
            <person name="Henrissat B."/>
            <person name="Reynolds N.K."/>
            <person name="Benny G.L."/>
            <person name="Smith M.E."/>
            <person name="James T.Y."/>
            <person name="Grigoriev I.V."/>
        </authorList>
    </citation>
    <scope>NUCLEOTIDE SEQUENCE [LARGE SCALE GENOMIC DNA]</scope>
    <source>
        <strain evidence="3">RSA 1356</strain>
    </source>
</reference>
<feature type="chain" id="PRO_5020943095" evidence="1">
    <location>
        <begin position="28"/>
        <end position="201"/>
    </location>
</feature>
<accession>A0A4P9XPC4</accession>
<protein>
    <submittedName>
        <fullName evidence="2">Uncharacterized protein</fullName>
    </submittedName>
</protein>
<dbReference type="Proteomes" id="UP000271241">
    <property type="component" value="Unassembled WGS sequence"/>
</dbReference>
<evidence type="ECO:0000313" key="3">
    <source>
        <dbReference type="Proteomes" id="UP000271241"/>
    </source>
</evidence>
<gene>
    <name evidence="2" type="ORF">THASP1DRAFT_30899</name>
</gene>
<keyword evidence="1" id="KW-0732">Signal</keyword>
<organism evidence="2 3">
    <name type="scientific">Thamnocephalis sphaerospora</name>
    <dbReference type="NCBI Taxonomy" id="78915"/>
    <lineage>
        <taxon>Eukaryota</taxon>
        <taxon>Fungi</taxon>
        <taxon>Fungi incertae sedis</taxon>
        <taxon>Zoopagomycota</taxon>
        <taxon>Zoopagomycotina</taxon>
        <taxon>Zoopagomycetes</taxon>
        <taxon>Zoopagales</taxon>
        <taxon>Sigmoideomycetaceae</taxon>
        <taxon>Thamnocephalis</taxon>
    </lineage>
</organism>
<name>A0A4P9XPC4_9FUNG</name>
<proteinExistence type="predicted"/>
<evidence type="ECO:0000256" key="1">
    <source>
        <dbReference type="SAM" id="SignalP"/>
    </source>
</evidence>
<dbReference type="EMBL" id="KZ992741">
    <property type="protein sequence ID" value="RKP07281.1"/>
    <property type="molecule type" value="Genomic_DNA"/>
</dbReference>